<reference evidence="3" key="1">
    <citation type="submission" date="2019-03" db="EMBL/GenBank/DDBJ databases">
        <title>Aquabacterium pictum sp.nov., the first bacteriochlorophyll a-containing freshwater bacterium in the genus Aquabacterium of the class Betaproteobacteria.</title>
        <authorList>
            <person name="Hirose S."/>
            <person name="Tank M."/>
            <person name="Hara E."/>
            <person name="Tamaki H."/>
            <person name="Takaichi S."/>
            <person name="Haruta S."/>
            <person name="Hanada S."/>
        </authorList>
    </citation>
    <scope>NUCLEOTIDE SEQUENCE [LARGE SCALE GENOMIC DNA]</scope>
    <source>
        <strain evidence="3">W35</strain>
    </source>
</reference>
<feature type="signal peptide" evidence="1">
    <location>
        <begin position="1"/>
        <end position="25"/>
    </location>
</feature>
<dbReference type="InterPro" id="IPR016980">
    <property type="entry name" value="S-AdoMet-dep_MeTrfase_Alr7345"/>
</dbReference>
<dbReference type="EMBL" id="BJCL01000004">
    <property type="protein sequence ID" value="GCL63091.1"/>
    <property type="molecule type" value="Genomic_DNA"/>
</dbReference>
<gene>
    <name evidence="2" type="ORF">AQPW35_21720</name>
</gene>
<protein>
    <submittedName>
        <fullName evidence="2">Methyltransferase</fullName>
    </submittedName>
</protein>
<dbReference type="RefSeq" id="WP_137732833.1">
    <property type="nucleotide sequence ID" value="NZ_BJCL01000004.1"/>
</dbReference>
<keyword evidence="2" id="KW-0489">Methyltransferase</keyword>
<comment type="caution">
    <text evidence="2">The sequence shown here is derived from an EMBL/GenBank/DDBJ whole genome shotgun (WGS) entry which is preliminary data.</text>
</comment>
<name>A0A480ANQ6_9BURK</name>
<sequence>MPLSLNLQRRAFGGALLAASLPGCAVLAPAPAVDDNRLRAAVAGGHRSAANRARDGARHPFETLQFFGLAPTHQVIELSPGGGWFTEILAPYLRGQGVLYAAHESAADPSDYRRRSRQNFDAKLAREPALYDQVRVGLMPRTPRFADIAPPGGADAVLTFRNVHNWMEASHLDATLQAAFAVLKPGGMLGVEEHRAPPGVSADWVVKNGYVPEALMVERAEAAGFRLAARSEVNANPLDTKNHPHGVWSLPPTLRGGEADRARFVAIGESDRFTHRYVKP</sequence>
<dbReference type="AlphaFoldDB" id="A0A480ANQ6"/>
<evidence type="ECO:0000313" key="2">
    <source>
        <dbReference type="EMBL" id="GCL63091.1"/>
    </source>
</evidence>
<keyword evidence="2" id="KW-0808">Transferase</keyword>
<organism evidence="2 3">
    <name type="scientific">Pseudaquabacterium pictum</name>
    <dbReference type="NCBI Taxonomy" id="2315236"/>
    <lineage>
        <taxon>Bacteria</taxon>
        <taxon>Pseudomonadati</taxon>
        <taxon>Pseudomonadota</taxon>
        <taxon>Betaproteobacteria</taxon>
        <taxon>Burkholderiales</taxon>
        <taxon>Sphaerotilaceae</taxon>
        <taxon>Pseudaquabacterium</taxon>
    </lineage>
</organism>
<dbReference type="Gene3D" id="3.40.50.150">
    <property type="entry name" value="Vaccinia Virus protein VP39"/>
    <property type="match status" value="1"/>
</dbReference>
<keyword evidence="1" id="KW-0732">Signal</keyword>
<dbReference type="GO" id="GO:0008168">
    <property type="term" value="F:methyltransferase activity"/>
    <property type="evidence" value="ECO:0007669"/>
    <property type="project" value="UniProtKB-KW"/>
</dbReference>
<proteinExistence type="predicted"/>
<dbReference type="GO" id="GO:0032259">
    <property type="term" value="P:methylation"/>
    <property type="evidence" value="ECO:0007669"/>
    <property type="project" value="UniProtKB-KW"/>
</dbReference>
<dbReference type="OrthoDB" id="9801692at2"/>
<dbReference type="PIRSF" id="PIRSF031679">
    <property type="entry name" value="Mtase_Alr7345_prd"/>
    <property type="match status" value="1"/>
</dbReference>
<dbReference type="InterPro" id="IPR029063">
    <property type="entry name" value="SAM-dependent_MTases_sf"/>
</dbReference>
<feature type="chain" id="PRO_5019845078" evidence="1">
    <location>
        <begin position="26"/>
        <end position="280"/>
    </location>
</feature>
<keyword evidence="3" id="KW-1185">Reference proteome</keyword>
<evidence type="ECO:0000313" key="3">
    <source>
        <dbReference type="Proteomes" id="UP000301751"/>
    </source>
</evidence>
<dbReference type="Proteomes" id="UP000301751">
    <property type="component" value="Unassembled WGS sequence"/>
</dbReference>
<dbReference type="SUPFAM" id="SSF53335">
    <property type="entry name" value="S-adenosyl-L-methionine-dependent methyltransferases"/>
    <property type="match status" value="1"/>
</dbReference>
<accession>A0A480ANQ6</accession>
<evidence type="ECO:0000256" key="1">
    <source>
        <dbReference type="SAM" id="SignalP"/>
    </source>
</evidence>